<dbReference type="GO" id="GO:0003677">
    <property type="term" value="F:DNA binding"/>
    <property type="evidence" value="ECO:0007669"/>
    <property type="project" value="UniProtKB-KW"/>
</dbReference>
<comment type="catalytic activity">
    <reaction evidence="1">
        <text>[protein]-peptidylproline (omega=180) = [protein]-peptidylproline (omega=0)</text>
        <dbReference type="Rhea" id="RHEA:16237"/>
        <dbReference type="Rhea" id="RHEA-COMP:10747"/>
        <dbReference type="Rhea" id="RHEA-COMP:10748"/>
        <dbReference type="ChEBI" id="CHEBI:83833"/>
        <dbReference type="ChEBI" id="CHEBI:83834"/>
        <dbReference type="EC" id="5.2.1.8"/>
    </reaction>
</comment>
<dbReference type="InterPro" id="IPR046357">
    <property type="entry name" value="PPIase_dom_sf"/>
</dbReference>
<comment type="subcellular location">
    <subcellularLocation>
        <location evidence="2">Cytoplasm</location>
        <location evidence="2">Cytoskeleton</location>
        <location evidence="2">Spindle</location>
    </subcellularLocation>
    <subcellularLocation>
        <location evidence="3">Nucleus</location>
        <location evidence="3">Nucleolus</location>
    </subcellularLocation>
</comment>
<evidence type="ECO:0000256" key="12">
    <source>
        <dbReference type="ARBA" id="ARBA00023242"/>
    </source>
</evidence>
<dbReference type="OMA" id="MMGESAN"/>
<evidence type="ECO:0000256" key="14">
    <source>
        <dbReference type="ARBA" id="ARBA00031249"/>
    </source>
</evidence>
<evidence type="ECO:0000256" key="1">
    <source>
        <dbReference type="ARBA" id="ARBA00000971"/>
    </source>
</evidence>
<evidence type="ECO:0000256" key="10">
    <source>
        <dbReference type="ARBA" id="ARBA00023212"/>
    </source>
</evidence>
<accession>A0A0L0BWH2</accession>
<dbReference type="InterPro" id="IPR000297">
    <property type="entry name" value="PPIase_PpiC"/>
</dbReference>
<keyword evidence="7" id="KW-0963">Cytoplasm</keyword>
<dbReference type="PROSITE" id="PS51029">
    <property type="entry name" value="MADF"/>
    <property type="match status" value="1"/>
</dbReference>
<feature type="region of interest" description="Disordered" evidence="17">
    <location>
        <begin position="1"/>
        <end position="36"/>
    </location>
</feature>
<evidence type="ECO:0000256" key="2">
    <source>
        <dbReference type="ARBA" id="ARBA00004186"/>
    </source>
</evidence>
<keyword evidence="8 16" id="KW-0697">Rotamase</keyword>
<dbReference type="GO" id="GO:0005730">
    <property type="term" value="C:nucleolus"/>
    <property type="evidence" value="ECO:0007669"/>
    <property type="project" value="UniProtKB-SubCell"/>
</dbReference>
<dbReference type="PROSITE" id="PS50198">
    <property type="entry name" value="PPIC_PPIASE_2"/>
    <property type="match status" value="1"/>
</dbReference>
<organism evidence="20 21">
    <name type="scientific">Lucilia cuprina</name>
    <name type="common">Green bottle fly</name>
    <name type="synonym">Australian sheep blowfly</name>
    <dbReference type="NCBI Taxonomy" id="7375"/>
    <lineage>
        <taxon>Eukaryota</taxon>
        <taxon>Metazoa</taxon>
        <taxon>Ecdysozoa</taxon>
        <taxon>Arthropoda</taxon>
        <taxon>Hexapoda</taxon>
        <taxon>Insecta</taxon>
        <taxon>Pterygota</taxon>
        <taxon>Neoptera</taxon>
        <taxon>Endopterygota</taxon>
        <taxon>Diptera</taxon>
        <taxon>Brachycera</taxon>
        <taxon>Muscomorpha</taxon>
        <taxon>Oestroidea</taxon>
        <taxon>Calliphoridae</taxon>
        <taxon>Luciliinae</taxon>
        <taxon>Lucilia</taxon>
    </lineage>
</organism>
<dbReference type="InterPro" id="IPR006578">
    <property type="entry name" value="MADF-dom"/>
</dbReference>
<feature type="compositionally biased region" description="Polar residues" evidence="17">
    <location>
        <begin position="283"/>
        <end position="301"/>
    </location>
</feature>
<dbReference type="AlphaFoldDB" id="A0A0L0BWH2"/>
<dbReference type="FunFam" id="3.10.50.40:FF:000015">
    <property type="entry name" value="Peptidyl-prolyl cis-trans isomerase"/>
    <property type="match status" value="1"/>
</dbReference>
<dbReference type="EMBL" id="JRES01001243">
    <property type="protein sequence ID" value="KNC24365.1"/>
    <property type="molecule type" value="Genomic_DNA"/>
</dbReference>
<dbReference type="EC" id="5.2.1.8" evidence="5"/>
<evidence type="ECO:0000256" key="6">
    <source>
        <dbReference type="ARBA" id="ARBA00019953"/>
    </source>
</evidence>
<feature type="region of interest" description="Disordered" evidence="17">
    <location>
        <begin position="280"/>
        <end position="310"/>
    </location>
</feature>
<evidence type="ECO:0000256" key="5">
    <source>
        <dbReference type="ARBA" id="ARBA00013194"/>
    </source>
</evidence>
<evidence type="ECO:0000313" key="20">
    <source>
        <dbReference type="EMBL" id="KNC24365.1"/>
    </source>
</evidence>
<sequence length="475" mass="53557">MPPKKDNKGKDNKGAAGGKKGGGAAEEKGKEKKGGNAVKVRHILCEKQGKIMEAMEKLKAGQKFPEVAAAYSEDKARSGGDLGWQIRGAMVGPFQDAAFALPISTVNNPVYTDPPIKTKFGYHIIMILIMAITANKKFWTEFIDIYHSLPSLWNTKDENYNNRESRSLAWNKLVEKLRDVEPDANQDSVKRKINTFRSNFNREVRKIKQTQKEQPADVYNPTLWYFDQLSFLLNQEKYNSNGVAIDGHYDEEMTLMGLTATKSEIMDENETMMGESANKEEISSTASEQNCKLNSSKSMTRSLVKRNQREKTLEPEPVMVLKPIIEFTPIIEVIQPESCLALPTPLNIKDQQSLGLQENSTKPLENMTEKSEELESTSCRKLRSNINKKSKLRLKSQDPYNRSFVRNNMLSPMLTDEAAIYGQSWACGFRKLTAQQKLFAKKAIDEILILGQLNVLKLNTITMNTNSLEVPSDEG</sequence>
<dbReference type="Pfam" id="PF13616">
    <property type="entry name" value="Rotamase_3"/>
    <property type="match status" value="1"/>
</dbReference>
<dbReference type="PANTHER" id="PTHR45995">
    <property type="match status" value="1"/>
</dbReference>
<evidence type="ECO:0000259" key="18">
    <source>
        <dbReference type="PROSITE" id="PS50198"/>
    </source>
</evidence>
<dbReference type="STRING" id="7375.A0A0L0BWH2"/>
<evidence type="ECO:0000259" key="19">
    <source>
        <dbReference type="PROSITE" id="PS51029"/>
    </source>
</evidence>
<dbReference type="Proteomes" id="UP000037069">
    <property type="component" value="Unassembled WGS sequence"/>
</dbReference>
<evidence type="ECO:0000256" key="17">
    <source>
        <dbReference type="SAM" id="MobiDB-lite"/>
    </source>
</evidence>
<feature type="domain" description="PpiC" evidence="18">
    <location>
        <begin position="35"/>
        <end position="129"/>
    </location>
</feature>
<evidence type="ECO:0000256" key="7">
    <source>
        <dbReference type="ARBA" id="ARBA00022490"/>
    </source>
</evidence>
<feature type="compositionally biased region" description="Gly residues" evidence="17">
    <location>
        <begin position="15"/>
        <end position="24"/>
    </location>
</feature>
<dbReference type="GO" id="GO:0005819">
    <property type="term" value="C:spindle"/>
    <property type="evidence" value="ECO:0007669"/>
    <property type="project" value="UniProtKB-SubCell"/>
</dbReference>
<keyword evidence="11 16" id="KW-0413">Isomerase</keyword>
<gene>
    <name evidence="20" type="ORF">FF38_04612</name>
</gene>
<feature type="compositionally biased region" description="Basic and acidic residues" evidence="17">
    <location>
        <begin position="25"/>
        <end position="34"/>
    </location>
</feature>
<evidence type="ECO:0000256" key="15">
    <source>
        <dbReference type="ARBA" id="ARBA00033465"/>
    </source>
</evidence>
<feature type="domain" description="MADF" evidence="19">
    <location>
        <begin position="141"/>
        <end position="237"/>
    </location>
</feature>
<comment type="similarity">
    <text evidence="4">Belongs to the PpiC/parvulin rotamase family. PIN4 subfamily.</text>
</comment>
<keyword evidence="9" id="KW-0238">DNA-binding</keyword>
<dbReference type="Pfam" id="PF10545">
    <property type="entry name" value="MADF_DNA_bdg"/>
    <property type="match status" value="1"/>
</dbReference>
<dbReference type="GO" id="GO:0003755">
    <property type="term" value="F:peptidyl-prolyl cis-trans isomerase activity"/>
    <property type="evidence" value="ECO:0007669"/>
    <property type="project" value="UniProtKB-KW"/>
</dbReference>
<dbReference type="SMART" id="SM00595">
    <property type="entry name" value="MADF"/>
    <property type="match status" value="1"/>
</dbReference>
<reference evidence="20 21" key="1">
    <citation type="journal article" date="2015" name="Nat. Commun.">
        <title>Lucilia cuprina genome unlocks parasitic fly biology to underpin future interventions.</title>
        <authorList>
            <person name="Anstead C.A."/>
            <person name="Korhonen P.K."/>
            <person name="Young N.D."/>
            <person name="Hall R.S."/>
            <person name="Jex A.R."/>
            <person name="Murali S.C."/>
            <person name="Hughes D.S."/>
            <person name="Lee S.F."/>
            <person name="Perry T."/>
            <person name="Stroehlein A.J."/>
            <person name="Ansell B.R."/>
            <person name="Breugelmans B."/>
            <person name="Hofmann A."/>
            <person name="Qu J."/>
            <person name="Dugan S."/>
            <person name="Lee S.L."/>
            <person name="Chao H."/>
            <person name="Dinh H."/>
            <person name="Han Y."/>
            <person name="Doddapaneni H.V."/>
            <person name="Worley K.C."/>
            <person name="Muzny D.M."/>
            <person name="Ioannidis P."/>
            <person name="Waterhouse R.M."/>
            <person name="Zdobnov E.M."/>
            <person name="James P.J."/>
            <person name="Bagnall N.H."/>
            <person name="Kotze A.C."/>
            <person name="Gibbs R.A."/>
            <person name="Richards S."/>
            <person name="Batterham P."/>
            <person name="Gasser R.B."/>
        </authorList>
    </citation>
    <scope>NUCLEOTIDE SEQUENCE [LARGE SCALE GENOMIC DNA]</scope>
    <source>
        <strain evidence="20 21">LS</strain>
        <tissue evidence="20">Full body</tissue>
    </source>
</reference>
<evidence type="ECO:0000256" key="3">
    <source>
        <dbReference type="ARBA" id="ARBA00004604"/>
    </source>
</evidence>
<evidence type="ECO:0000256" key="8">
    <source>
        <dbReference type="ARBA" id="ARBA00023110"/>
    </source>
</evidence>
<evidence type="ECO:0000313" key="21">
    <source>
        <dbReference type="Proteomes" id="UP000037069"/>
    </source>
</evidence>
<dbReference type="GO" id="GO:0006364">
    <property type="term" value="P:rRNA processing"/>
    <property type="evidence" value="ECO:0007669"/>
    <property type="project" value="InterPro"/>
</dbReference>
<dbReference type="OrthoDB" id="1911748at2759"/>
<evidence type="ECO:0000256" key="13">
    <source>
        <dbReference type="ARBA" id="ARBA00030737"/>
    </source>
</evidence>
<name>A0A0L0BWH2_LUCCU</name>
<evidence type="ECO:0000256" key="4">
    <source>
        <dbReference type="ARBA" id="ARBA00010242"/>
    </source>
</evidence>
<comment type="caution">
    <text evidence="20">The sequence shown here is derived from an EMBL/GenBank/DDBJ whole genome shotgun (WGS) entry which is preliminary data.</text>
</comment>
<dbReference type="SUPFAM" id="SSF54534">
    <property type="entry name" value="FKBP-like"/>
    <property type="match status" value="1"/>
</dbReference>
<dbReference type="Gene3D" id="3.10.50.40">
    <property type="match status" value="1"/>
</dbReference>
<dbReference type="InterPro" id="IPR043323">
    <property type="entry name" value="PIN4"/>
</dbReference>
<evidence type="ECO:0000256" key="9">
    <source>
        <dbReference type="ARBA" id="ARBA00023125"/>
    </source>
</evidence>
<protein>
    <recommendedName>
        <fullName evidence="6">Peptidyl-prolyl cis-trans isomerase NIMA-interacting 4</fullName>
        <ecNumber evidence="5">5.2.1.8</ecNumber>
    </recommendedName>
    <alternativeName>
        <fullName evidence="13">Parvulin-14</fullName>
    </alternativeName>
    <alternativeName>
        <fullName evidence="15">Peptidyl-prolyl cis-trans isomerase Pin4</fullName>
    </alternativeName>
    <alternativeName>
        <fullName evidence="14">Rotamase Pin4</fullName>
    </alternativeName>
</protein>
<evidence type="ECO:0000256" key="16">
    <source>
        <dbReference type="PROSITE-ProRule" id="PRU00278"/>
    </source>
</evidence>
<keyword evidence="21" id="KW-1185">Reference proteome</keyword>
<keyword evidence="10" id="KW-0206">Cytoskeleton</keyword>
<proteinExistence type="inferred from homology"/>
<feature type="compositionally biased region" description="Basic and acidic residues" evidence="17">
    <location>
        <begin position="1"/>
        <end position="13"/>
    </location>
</feature>
<keyword evidence="12" id="KW-0539">Nucleus</keyword>
<evidence type="ECO:0000256" key="11">
    <source>
        <dbReference type="ARBA" id="ARBA00023235"/>
    </source>
</evidence>